<dbReference type="Proteomes" id="UP000004221">
    <property type="component" value="Unassembled WGS sequence"/>
</dbReference>
<gene>
    <name evidence="1" type="ORF">NITHO_2810006</name>
</gene>
<evidence type="ECO:0000313" key="2">
    <source>
        <dbReference type="Proteomes" id="UP000004221"/>
    </source>
</evidence>
<organism evidence="1 2">
    <name type="scientific">Nitrolancea hollandica Lb</name>
    <dbReference type="NCBI Taxonomy" id="1129897"/>
    <lineage>
        <taxon>Bacteria</taxon>
        <taxon>Pseudomonadati</taxon>
        <taxon>Thermomicrobiota</taxon>
        <taxon>Thermomicrobia</taxon>
        <taxon>Sphaerobacterales</taxon>
        <taxon>Sphaerobacterineae</taxon>
        <taxon>Sphaerobacteraceae</taxon>
        <taxon>Nitrolancea</taxon>
    </lineage>
</organism>
<sequence>MDQHQHERWTTWPHAEALIQEHLDQFLAIHERARRLAADMERYTSTRLFDWLDHLILSGDRRLIAWICAAGYVSEAAETGASITLFRHPGAQLPRLALRPGGSEPDVLAIAIKVDSIAGFLLAHGIQAPVQGSVLSPYRIATLWPEAGRVVLAVERRGYRGLVPQRRPIEDVRRYLTARERWATRPRRTDDAQHGLKQTLELARDLVREVGRDTAAWIVFEVERDYWQRRNWAGRLQKARQDQLGLGWANHDHHTFRSSRSTFTTLVAVMETLGFVCRERYYAGDEAGWGAQVMEQPHCGLVAFLDVDLLPHETAVDFAHESLPETDQLGTVGLWCALHGESILGAGMHHLEAQFDFDRLRADLASFGIDTMKPFSDSHHLRQAFTRGERWAVDPARLALLHVGGRITEEQYQTFLTNGAIGSHLENLQRREGYKGFNQHNVSSIIKETDPRRQLAG</sequence>
<accession>I4EGU7</accession>
<protein>
    <submittedName>
        <fullName evidence="1">Uncharacterized protein</fullName>
    </submittedName>
</protein>
<keyword evidence="2" id="KW-1185">Reference proteome</keyword>
<name>I4EGU7_9BACT</name>
<dbReference type="AlphaFoldDB" id="I4EGU7"/>
<reference evidence="1 2" key="1">
    <citation type="journal article" date="2012" name="ISME J.">
        <title>Nitrification expanded: discovery, physiology and genomics of a nitrite-oxidizing bacterium from the phylum Chloroflexi.</title>
        <authorList>
            <person name="Sorokin D.Y."/>
            <person name="Lucker S."/>
            <person name="Vejmelkova D."/>
            <person name="Kostrikina N.A."/>
            <person name="Kleerebezem R."/>
            <person name="Rijpstra W.I."/>
            <person name="Damste J.S."/>
            <person name="Le Paslier D."/>
            <person name="Muyzer G."/>
            <person name="Wagner M."/>
            <person name="van Loosdrecht M.C."/>
            <person name="Daims H."/>
        </authorList>
    </citation>
    <scope>NUCLEOTIDE SEQUENCE [LARGE SCALE GENOMIC DNA]</scope>
    <source>
        <strain evidence="2">none</strain>
    </source>
</reference>
<evidence type="ECO:0000313" key="1">
    <source>
        <dbReference type="EMBL" id="CCF83909.1"/>
    </source>
</evidence>
<comment type="caution">
    <text evidence="1">The sequence shown here is derived from an EMBL/GenBank/DDBJ whole genome shotgun (WGS) entry which is preliminary data.</text>
</comment>
<dbReference type="OrthoDB" id="212238at2"/>
<dbReference type="EMBL" id="CAGS01000203">
    <property type="protein sequence ID" value="CCF83909.1"/>
    <property type="molecule type" value="Genomic_DNA"/>
</dbReference>
<proteinExistence type="predicted"/>
<dbReference type="RefSeq" id="WP_008477622.1">
    <property type="nucleotide sequence ID" value="NZ_CAGS01000203.1"/>
</dbReference>